<dbReference type="RefSeq" id="WP_391936725.1">
    <property type="nucleotide sequence ID" value="NZ_JBIBSM010000017.1"/>
</dbReference>
<evidence type="ECO:0000256" key="3">
    <source>
        <dbReference type="ARBA" id="ARBA00023163"/>
    </source>
</evidence>
<dbReference type="SUPFAM" id="SSF46689">
    <property type="entry name" value="Homeodomain-like"/>
    <property type="match status" value="1"/>
</dbReference>
<dbReference type="InterPro" id="IPR004111">
    <property type="entry name" value="Repressor_TetR_C"/>
</dbReference>
<keyword evidence="1" id="KW-0805">Transcription regulation</keyword>
<dbReference type="PANTHER" id="PTHR30055:SF151">
    <property type="entry name" value="TRANSCRIPTIONAL REGULATORY PROTEIN"/>
    <property type="match status" value="1"/>
</dbReference>
<accession>A0ABW6YIW0</accession>
<feature type="domain" description="HTH tetR-type" evidence="6">
    <location>
        <begin position="24"/>
        <end position="84"/>
    </location>
</feature>
<gene>
    <name evidence="7" type="ORF">ACF05T_27460</name>
</gene>
<evidence type="ECO:0000256" key="5">
    <source>
        <dbReference type="SAM" id="MobiDB-lite"/>
    </source>
</evidence>
<evidence type="ECO:0000313" key="7">
    <source>
        <dbReference type="EMBL" id="MFF8279802.1"/>
    </source>
</evidence>
<evidence type="ECO:0000256" key="1">
    <source>
        <dbReference type="ARBA" id="ARBA00023015"/>
    </source>
</evidence>
<dbReference type="SUPFAM" id="SSF48498">
    <property type="entry name" value="Tetracyclin repressor-like, C-terminal domain"/>
    <property type="match status" value="1"/>
</dbReference>
<dbReference type="PROSITE" id="PS50977">
    <property type="entry name" value="HTH_TETR_2"/>
    <property type="match status" value="1"/>
</dbReference>
<evidence type="ECO:0000256" key="4">
    <source>
        <dbReference type="PROSITE-ProRule" id="PRU00335"/>
    </source>
</evidence>
<dbReference type="Proteomes" id="UP001603013">
    <property type="component" value="Unassembled WGS sequence"/>
</dbReference>
<evidence type="ECO:0000259" key="6">
    <source>
        <dbReference type="PROSITE" id="PS50977"/>
    </source>
</evidence>
<reference evidence="7 8" key="1">
    <citation type="submission" date="2024-10" db="EMBL/GenBank/DDBJ databases">
        <title>The Natural Products Discovery Center: Release of the First 8490 Sequenced Strains for Exploring Actinobacteria Biosynthetic Diversity.</title>
        <authorList>
            <person name="Kalkreuter E."/>
            <person name="Kautsar S.A."/>
            <person name="Yang D."/>
            <person name="Bader C.D."/>
            <person name="Teijaro C.N."/>
            <person name="Fluegel L."/>
            <person name="Davis C.M."/>
            <person name="Simpson J.R."/>
            <person name="Lauterbach L."/>
            <person name="Steele A.D."/>
            <person name="Gui C."/>
            <person name="Meng S."/>
            <person name="Li G."/>
            <person name="Viehrig K."/>
            <person name="Ye F."/>
            <person name="Su P."/>
            <person name="Kiefer A.F."/>
            <person name="Nichols A."/>
            <person name="Cepeda A.J."/>
            <person name="Yan W."/>
            <person name="Fan B."/>
            <person name="Jiang Y."/>
            <person name="Adhikari A."/>
            <person name="Zheng C.-J."/>
            <person name="Schuster L."/>
            <person name="Cowan T.M."/>
            <person name="Smanski M.J."/>
            <person name="Chevrette M.G."/>
            <person name="De Carvalho L.P.S."/>
            <person name="Shen B."/>
        </authorList>
    </citation>
    <scope>NUCLEOTIDE SEQUENCE [LARGE SCALE GENOMIC DNA]</scope>
    <source>
        <strain evidence="7 8">NPDC015755</strain>
    </source>
</reference>
<dbReference type="Pfam" id="PF00440">
    <property type="entry name" value="TetR_N"/>
    <property type="match status" value="1"/>
</dbReference>
<name>A0ABW6YIW0_9ACTN</name>
<dbReference type="InterPro" id="IPR050109">
    <property type="entry name" value="HTH-type_TetR-like_transc_reg"/>
</dbReference>
<feature type="compositionally biased region" description="Low complexity" evidence="5">
    <location>
        <begin position="1"/>
        <end position="20"/>
    </location>
</feature>
<dbReference type="PRINTS" id="PR00455">
    <property type="entry name" value="HTHTETR"/>
</dbReference>
<proteinExistence type="predicted"/>
<sequence>MAPTGKKAAPAKGRGSAAGRTRPSLSPRLIVEACLELLDAEGADALTFRRIGARLGADPTAVYRHFRNKDDLLLAVADHLLEESLEGFEPAADWRETLRTLFVRNRTVYLSHPRAAVLATVRITRRPAEMRVIEMVLAALSDAGFPPEEAVRHYRALVDFMLSWSCMEATYLALDPGTRHDDESAWSGAYAAVPAGTHPHIAAAAPYLASVEDDANFHFALALMLDAIAARAPTAARAPEADG</sequence>
<keyword evidence="8" id="KW-1185">Reference proteome</keyword>
<dbReference type="Gene3D" id="1.10.10.60">
    <property type="entry name" value="Homeodomain-like"/>
    <property type="match status" value="1"/>
</dbReference>
<dbReference type="InterPro" id="IPR009057">
    <property type="entry name" value="Homeodomain-like_sf"/>
</dbReference>
<feature type="DNA-binding region" description="H-T-H motif" evidence="4">
    <location>
        <begin position="47"/>
        <end position="66"/>
    </location>
</feature>
<comment type="caution">
    <text evidence="7">The sequence shown here is derived from an EMBL/GenBank/DDBJ whole genome shotgun (WGS) entry which is preliminary data.</text>
</comment>
<evidence type="ECO:0000313" key="8">
    <source>
        <dbReference type="Proteomes" id="UP001603013"/>
    </source>
</evidence>
<organism evidence="7 8">
    <name type="scientific">Streptomyces lateritius</name>
    <dbReference type="NCBI Taxonomy" id="67313"/>
    <lineage>
        <taxon>Bacteria</taxon>
        <taxon>Bacillati</taxon>
        <taxon>Actinomycetota</taxon>
        <taxon>Actinomycetes</taxon>
        <taxon>Kitasatosporales</taxon>
        <taxon>Streptomycetaceae</taxon>
        <taxon>Streptomyces</taxon>
    </lineage>
</organism>
<evidence type="ECO:0000256" key="2">
    <source>
        <dbReference type="ARBA" id="ARBA00023125"/>
    </source>
</evidence>
<dbReference type="Gene3D" id="1.10.357.10">
    <property type="entry name" value="Tetracycline Repressor, domain 2"/>
    <property type="match status" value="1"/>
</dbReference>
<keyword evidence="2 4" id="KW-0238">DNA-binding</keyword>
<feature type="region of interest" description="Disordered" evidence="5">
    <location>
        <begin position="1"/>
        <end position="22"/>
    </location>
</feature>
<dbReference type="PANTHER" id="PTHR30055">
    <property type="entry name" value="HTH-TYPE TRANSCRIPTIONAL REGULATOR RUTR"/>
    <property type="match status" value="1"/>
</dbReference>
<dbReference type="InterPro" id="IPR036271">
    <property type="entry name" value="Tet_transcr_reg_TetR-rel_C_sf"/>
</dbReference>
<dbReference type="EMBL" id="JBIBSM010000017">
    <property type="protein sequence ID" value="MFF8279802.1"/>
    <property type="molecule type" value="Genomic_DNA"/>
</dbReference>
<protein>
    <submittedName>
        <fullName evidence="7">TetR/AcrR family transcriptional regulator</fullName>
    </submittedName>
</protein>
<dbReference type="InterPro" id="IPR001647">
    <property type="entry name" value="HTH_TetR"/>
</dbReference>
<keyword evidence="3" id="KW-0804">Transcription</keyword>
<dbReference type="Pfam" id="PF02909">
    <property type="entry name" value="TetR_C_1"/>
    <property type="match status" value="1"/>
</dbReference>